<keyword evidence="7" id="KW-1185">Reference proteome</keyword>
<dbReference type="GO" id="GO:0005737">
    <property type="term" value="C:cytoplasm"/>
    <property type="evidence" value="ECO:0007669"/>
    <property type="project" value="TreeGrafter"/>
</dbReference>
<reference evidence="6 7" key="1">
    <citation type="submission" date="2008-07" db="EMBL/GenBank/DDBJ databases">
        <authorList>
            <person name="El-Sayed N."/>
            <person name="Caler E."/>
            <person name="Inman J."/>
            <person name="Amedeo P."/>
            <person name="Hass B."/>
            <person name="Wortman J."/>
        </authorList>
    </citation>
    <scope>NUCLEOTIDE SEQUENCE [LARGE SCALE GENOMIC DNA]</scope>
    <source>
        <strain evidence="7">ATCC 50983 / TXsc</strain>
    </source>
</reference>
<proteinExistence type="inferred from homology"/>
<comment type="pathway">
    <text evidence="1">Purine metabolism; IMP biosynthesis via de novo pathway; N(2)-formyl-N(1)-(5-phospho-D-ribosyl)glycinamide from N(1)-(5-phospho-D-ribosyl)glycinamide (10-formyl THF route): step 1/1.</text>
</comment>
<dbReference type="NCBIfam" id="TIGR00639">
    <property type="entry name" value="PurN"/>
    <property type="match status" value="1"/>
</dbReference>
<dbReference type="InterPro" id="IPR004607">
    <property type="entry name" value="GART"/>
</dbReference>
<evidence type="ECO:0000256" key="4">
    <source>
        <dbReference type="ARBA" id="ARBA00022755"/>
    </source>
</evidence>
<keyword evidence="4" id="KW-0658">Purine biosynthesis</keyword>
<dbReference type="PANTHER" id="PTHR43369:SF2">
    <property type="entry name" value="PHOSPHORIBOSYLGLYCINAMIDE FORMYLTRANSFERASE"/>
    <property type="match status" value="1"/>
</dbReference>
<dbReference type="HAMAP" id="MF_01930">
    <property type="entry name" value="PurN"/>
    <property type="match status" value="1"/>
</dbReference>
<evidence type="ECO:0000256" key="3">
    <source>
        <dbReference type="ARBA" id="ARBA00022679"/>
    </source>
</evidence>
<evidence type="ECO:0000259" key="5">
    <source>
        <dbReference type="Pfam" id="PF00551"/>
    </source>
</evidence>
<dbReference type="GeneID" id="9050526"/>
<sequence length="237" mass="25725">MAQTGSAPKRLAVLLSGSGSTLQNLIDRIKSGGLRGAEIGVVLSSRIDAGGLQRARNHGIPTVVVESKNYRKQIPDLPVTLQEILCFIRKTTPDWEAMSRAVTEALMPFKPDILILAGFMCLYHLPPEWREGKCLNIHPSLIPAFSGEGMYGNLVHQAVVKRGVKVTGCTVHFVTNEYDAGPIILQKVCEISSGDSWEAVRDKVAVAEREAYPAAIQLLVDGCLRVVDGIVEIIEAP</sequence>
<keyword evidence="3 6" id="KW-0808">Transferase</keyword>
<dbReference type="InParanoid" id="C5LE56"/>
<accession>C5LE56</accession>
<dbReference type="CDD" id="cd08645">
    <property type="entry name" value="FMT_core_GART"/>
    <property type="match status" value="1"/>
</dbReference>
<name>C5LE56_PERM5</name>
<dbReference type="AlphaFoldDB" id="C5LE56"/>
<gene>
    <name evidence="6" type="ORF">Pmar_PMAR023137</name>
</gene>
<feature type="domain" description="Formyl transferase N-terminal" evidence="5">
    <location>
        <begin position="9"/>
        <end position="216"/>
    </location>
</feature>
<dbReference type="OMA" id="PVGRITC"/>
<dbReference type="SUPFAM" id="SSF53328">
    <property type="entry name" value="Formyltransferase"/>
    <property type="match status" value="1"/>
</dbReference>
<evidence type="ECO:0000313" key="6">
    <source>
        <dbReference type="EMBL" id="EER04996.1"/>
    </source>
</evidence>
<dbReference type="GO" id="GO:0004644">
    <property type="term" value="F:phosphoribosylglycinamide formyltransferase activity"/>
    <property type="evidence" value="ECO:0007669"/>
    <property type="project" value="UniProtKB-EC"/>
</dbReference>
<dbReference type="EMBL" id="GG681113">
    <property type="protein sequence ID" value="EER04996.1"/>
    <property type="molecule type" value="Genomic_DNA"/>
</dbReference>
<dbReference type="InterPro" id="IPR002376">
    <property type="entry name" value="Formyl_transf_N"/>
</dbReference>
<dbReference type="Proteomes" id="UP000007800">
    <property type="component" value="Unassembled WGS sequence"/>
</dbReference>
<dbReference type="Gene3D" id="3.40.50.170">
    <property type="entry name" value="Formyl transferase, N-terminal domain"/>
    <property type="match status" value="1"/>
</dbReference>
<protein>
    <recommendedName>
        <fullName evidence="2">phosphoribosylglycinamide formyltransferase 1</fullName>
        <ecNumber evidence="2">2.1.2.2</ecNumber>
    </recommendedName>
</protein>
<dbReference type="InterPro" id="IPR036477">
    <property type="entry name" value="Formyl_transf_N_sf"/>
</dbReference>
<organism evidence="7">
    <name type="scientific">Perkinsus marinus (strain ATCC 50983 / TXsc)</name>
    <dbReference type="NCBI Taxonomy" id="423536"/>
    <lineage>
        <taxon>Eukaryota</taxon>
        <taxon>Sar</taxon>
        <taxon>Alveolata</taxon>
        <taxon>Perkinsozoa</taxon>
        <taxon>Perkinsea</taxon>
        <taxon>Perkinsida</taxon>
        <taxon>Perkinsidae</taxon>
        <taxon>Perkinsus</taxon>
    </lineage>
</organism>
<dbReference type="RefSeq" id="XP_002773180.1">
    <property type="nucleotide sequence ID" value="XM_002773134.1"/>
</dbReference>
<dbReference type="Pfam" id="PF00551">
    <property type="entry name" value="Formyl_trans_N"/>
    <property type="match status" value="1"/>
</dbReference>
<dbReference type="EC" id="2.1.2.2" evidence="2"/>
<dbReference type="GO" id="GO:0006189">
    <property type="term" value="P:'de novo' IMP biosynthetic process"/>
    <property type="evidence" value="ECO:0007669"/>
    <property type="project" value="InterPro"/>
</dbReference>
<dbReference type="OrthoDB" id="2018833at2759"/>
<evidence type="ECO:0000256" key="1">
    <source>
        <dbReference type="ARBA" id="ARBA00005054"/>
    </source>
</evidence>
<evidence type="ECO:0000256" key="2">
    <source>
        <dbReference type="ARBA" id="ARBA00012254"/>
    </source>
</evidence>
<dbReference type="PANTHER" id="PTHR43369">
    <property type="entry name" value="PHOSPHORIBOSYLGLYCINAMIDE FORMYLTRANSFERASE"/>
    <property type="match status" value="1"/>
</dbReference>
<evidence type="ECO:0000313" key="7">
    <source>
        <dbReference type="Proteomes" id="UP000007800"/>
    </source>
</evidence>